<keyword evidence="4" id="KW-0722">Serine protease inhibitor</keyword>
<proteinExistence type="inferred from homology"/>
<evidence type="ECO:0000256" key="5">
    <source>
        <dbReference type="ARBA" id="ARBA00029459"/>
    </source>
</evidence>
<dbReference type="EMBL" id="VTPC01006842">
    <property type="protein sequence ID" value="KAF2894603.1"/>
    <property type="molecule type" value="Genomic_DNA"/>
</dbReference>
<evidence type="ECO:0000313" key="8">
    <source>
        <dbReference type="Proteomes" id="UP000801492"/>
    </source>
</evidence>
<dbReference type="AlphaFoldDB" id="A0A8K0D166"/>
<evidence type="ECO:0000256" key="4">
    <source>
        <dbReference type="ARBA" id="ARBA00022900"/>
    </source>
</evidence>
<keyword evidence="8" id="KW-1185">Reference proteome</keyword>
<dbReference type="SUPFAM" id="SSF57283">
    <property type="entry name" value="PMP inhibitors"/>
    <property type="match status" value="1"/>
</dbReference>
<dbReference type="GO" id="GO:0004867">
    <property type="term" value="F:serine-type endopeptidase inhibitor activity"/>
    <property type="evidence" value="ECO:0007669"/>
    <property type="project" value="UniProtKB-KW"/>
</dbReference>
<evidence type="ECO:0000313" key="7">
    <source>
        <dbReference type="EMBL" id="KAF2894603.1"/>
    </source>
</evidence>
<reference evidence="7" key="1">
    <citation type="submission" date="2019-08" db="EMBL/GenBank/DDBJ databases">
        <title>The genome of the North American firefly Photinus pyralis.</title>
        <authorList>
            <consortium name="Photinus pyralis genome working group"/>
            <person name="Fallon T.R."/>
            <person name="Sander Lower S.E."/>
            <person name="Weng J.-K."/>
        </authorList>
    </citation>
    <scope>NUCLEOTIDE SEQUENCE</scope>
    <source>
        <strain evidence="7">TRF0915ILg1</strain>
        <tissue evidence="7">Whole body</tissue>
    </source>
</reference>
<comment type="subcellular location">
    <subcellularLocation>
        <location evidence="1">Secreted</location>
    </subcellularLocation>
</comment>
<dbReference type="Proteomes" id="UP000801492">
    <property type="component" value="Unassembled WGS sequence"/>
</dbReference>
<organism evidence="7 8">
    <name type="scientific">Ignelater luminosus</name>
    <name type="common">Cucubano</name>
    <name type="synonym">Pyrophorus luminosus</name>
    <dbReference type="NCBI Taxonomy" id="2038154"/>
    <lineage>
        <taxon>Eukaryota</taxon>
        <taxon>Metazoa</taxon>
        <taxon>Ecdysozoa</taxon>
        <taxon>Arthropoda</taxon>
        <taxon>Hexapoda</taxon>
        <taxon>Insecta</taxon>
        <taxon>Pterygota</taxon>
        <taxon>Neoptera</taxon>
        <taxon>Endopterygota</taxon>
        <taxon>Coleoptera</taxon>
        <taxon>Polyphaga</taxon>
        <taxon>Elateriformia</taxon>
        <taxon>Elateroidea</taxon>
        <taxon>Elateridae</taxon>
        <taxon>Agrypninae</taxon>
        <taxon>Pyrophorini</taxon>
        <taxon>Ignelater</taxon>
    </lineage>
</organism>
<dbReference type="InterPro" id="IPR036201">
    <property type="entry name" value="Pacifastin_dom_sf"/>
</dbReference>
<keyword evidence="3" id="KW-0646">Protease inhibitor</keyword>
<feature type="signal peptide" evidence="6">
    <location>
        <begin position="1"/>
        <end position="24"/>
    </location>
</feature>
<evidence type="ECO:0000256" key="1">
    <source>
        <dbReference type="ARBA" id="ARBA00004613"/>
    </source>
</evidence>
<comment type="caution">
    <text evidence="7">The sequence shown here is derived from an EMBL/GenBank/DDBJ whole genome shotgun (WGS) entry which is preliminary data.</text>
</comment>
<feature type="chain" id="PRO_5035418775" evidence="6">
    <location>
        <begin position="25"/>
        <end position="128"/>
    </location>
</feature>
<comment type="similarity">
    <text evidence="5">Belongs to the protease inhibitor I19 family.</text>
</comment>
<gene>
    <name evidence="7" type="ORF">ILUMI_11569</name>
</gene>
<keyword evidence="2" id="KW-0964">Secreted</keyword>
<protein>
    <submittedName>
        <fullName evidence="7">Uncharacterized protein</fullName>
    </submittedName>
</protein>
<accession>A0A8K0D166</accession>
<dbReference type="GO" id="GO:0005576">
    <property type="term" value="C:extracellular region"/>
    <property type="evidence" value="ECO:0007669"/>
    <property type="project" value="UniProtKB-SubCell"/>
</dbReference>
<evidence type="ECO:0000256" key="3">
    <source>
        <dbReference type="ARBA" id="ARBA00022690"/>
    </source>
</evidence>
<evidence type="ECO:0000256" key="2">
    <source>
        <dbReference type="ARBA" id="ARBA00022525"/>
    </source>
</evidence>
<name>A0A8K0D166_IGNLU</name>
<keyword evidence="6" id="KW-0732">Signal</keyword>
<evidence type="ECO:0000256" key="6">
    <source>
        <dbReference type="SAM" id="SignalP"/>
    </source>
</evidence>
<sequence length="128" mass="15276">MNLLWYHFCLTFVLTICLFPSTTSHRWCIPHADYFIKCNRCWCVGEGMFICGHIQCDDAPRAFWRSMKPTETERGLRAVEDYALKFKNFFPEKVAVLPEITGIFKRMLNWSLDVIKMFWAWLKDRNNP</sequence>